<keyword evidence="2" id="KW-0378">Hydrolase</keyword>
<accession>A0A0K6IKZ6</accession>
<dbReference type="InterPro" id="IPR029058">
    <property type="entry name" value="AB_hydrolase_fold"/>
</dbReference>
<dbReference type="InterPro" id="IPR026555">
    <property type="entry name" value="NSL3/Tex30"/>
</dbReference>
<dbReference type="PANTHER" id="PTHR13136">
    <property type="entry name" value="TESTIS DEVELOPMENT PROTEIN PRTD"/>
    <property type="match status" value="1"/>
</dbReference>
<reference evidence="3" key="1">
    <citation type="submission" date="2015-08" db="EMBL/GenBank/DDBJ databases">
        <authorList>
            <person name="Varghese N."/>
        </authorList>
    </citation>
    <scope>NUCLEOTIDE SEQUENCE [LARGE SCALE GENOMIC DNA]</scope>
    <source>
        <strain evidence="3">JCM 18476</strain>
    </source>
</reference>
<dbReference type="Gene3D" id="3.40.50.1820">
    <property type="entry name" value="alpha/beta hydrolase"/>
    <property type="match status" value="1"/>
</dbReference>
<organism evidence="2 3">
    <name type="scientific">Marinomonas fungiae</name>
    <dbReference type="NCBI Taxonomy" id="1137284"/>
    <lineage>
        <taxon>Bacteria</taxon>
        <taxon>Pseudomonadati</taxon>
        <taxon>Pseudomonadota</taxon>
        <taxon>Gammaproteobacteria</taxon>
        <taxon>Oceanospirillales</taxon>
        <taxon>Oceanospirillaceae</taxon>
        <taxon>Marinomonas</taxon>
    </lineage>
</organism>
<dbReference type="Pfam" id="PF20408">
    <property type="entry name" value="Abhydrolase_11"/>
    <property type="match status" value="1"/>
</dbReference>
<dbReference type="AlphaFoldDB" id="A0A0K6IKZ6"/>
<dbReference type="EMBL" id="CYHG01000005">
    <property type="protein sequence ID" value="CUB03992.1"/>
    <property type="molecule type" value="Genomic_DNA"/>
</dbReference>
<feature type="domain" description="KANL3/Tex30 alpha/beta hydrolase-like" evidence="1">
    <location>
        <begin position="16"/>
        <end position="202"/>
    </location>
</feature>
<proteinExistence type="predicted"/>
<sequence>MDIPCHRATFSNDMMKLYLLHGSGAGHQSDFLTRFKACLEADLNIQIEPITLEYMKDMEHTGTKRPPPRLPKLVEEVAASLDRNEPMILLGKSMGSRIIAELCQTHNVKACIALGFPFYPAKKPEKHRLINLASSENVPYLILQGTRDALGDRVWVSQQQLPSNIDIQWIEGADHDFHVLKRYNKSPDQVMECLSGHIKAFLTGLKLIL</sequence>
<keyword evidence="3" id="KW-1185">Reference proteome</keyword>
<evidence type="ECO:0000259" key="1">
    <source>
        <dbReference type="Pfam" id="PF20408"/>
    </source>
</evidence>
<dbReference type="GO" id="GO:0016787">
    <property type="term" value="F:hydrolase activity"/>
    <property type="evidence" value="ECO:0007669"/>
    <property type="project" value="UniProtKB-KW"/>
</dbReference>
<dbReference type="Proteomes" id="UP000182769">
    <property type="component" value="Unassembled WGS sequence"/>
</dbReference>
<dbReference type="SUPFAM" id="SSF53474">
    <property type="entry name" value="alpha/beta-Hydrolases"/>
    <property type="match status" value="1"/>
</dbReference>
<dbReference type="PANTHER" id="PTHR13136:SF11">
    <property type="entry name" value="TESTIS-EXPRESSED PROTEIN 30"/>
    <property type="match status" value="1"/>
</dbReference>
<dbReference type="InterPro" id="IPR046879">
    <property type="entry name" value="KANL3/Tex30_Abhydrolase"/>
</dbReference>
<gene>
    <name evidence="2" type="ORF">Ga0061065_10584</name>
</gene>
<name>A0A0K6IKZ6_9GAMM</name>
<evidence type="ECO:0000313" key="2">
    <source>
        <dbReference type="EMBL" id="CUB03992.1"/>
    </source>
</evidence>
<dbReference type="STRING" id="1137284.GCA_001418205_01851"/>
<evidence type="ECO:0000313" key="3">
    <source>
        <dbReference type="Proteomes" id="UP000182769"/>
    </source>
</evidence>
<protein>
    <submittedName>
        <fullName evidence="2">Predicted hydrolase of the alpha/beta-hydrolase fold</fullName>
    </submittedName>
</protein>